<evidence type="ECO:0000256" key="1">
    <source>
        <dbReference type="ARBA" id="ARBA00022737"/>
    </source>
</evidence>
<gene>
    <name evidence="3" type="ORF">DAPPPG215_01470</name>
</gene>
<evidence type="ECO:0000313" key="4">
    <source>
        <dbReference type="Proteomes" id="UP001177000"/>
    </source>
</evidence>
<dbReference type="PANTHER" id="PTHR32305">
    <property type="match status" value="1"/>
</dbReference>
<dbReference type="InterPro" id="IPR050708">
    <property type="entry name" value="T6SS_VgrG/RHS"/>
</dbReference>
<reference evidence="3" key="1">
    <citation type="submission" date="2023-03" db="EMBL/GenBank/DDBJ databases">
        <authorList>
            <person name="Pothier F. J."/>
        </authorList>
    </citation>
    <scope>NUCLEOTIDE SEQUENCE</scope>
    <source>
        <strain evidence="3">DAPP-PG 215</strain>
    </source>
</reference>
<dbReference type="InterPro" id="IPR006530">
    <property type="entry name" value="YD"/>
</dbReference>
<name>A0AAV1BD44_PSEUB</name>
<proteinExistence type="predicted"/>
<evidence type="ECO:0000259" key="2">
    <source>
        <dbReference type="Pfam" id="PF25023"/>
    </source>
</evidence>
<dbReference type="EMBL" id="OX458335">
    <property type="protein sequence ID" value="CAI8732261.1"/>
    <property type="molecule type" value="Genomic_DNA"/>
</dbReference>
<accession>A0AAV1BD44</accession>
<dbReference type="PANTHER" id="PTHR32305:SF15">
    <property type="entry name" value="PROTEIN RHSA-RELATED"/>
    <property type="match status" value="1"/>
</dbReference>
<keyword evidence="1" id="KW-0677">Repeat</keyword>
<dbReference type="Gene3D" id="2.180.10.10">
    <property type="entry name" value="RHS repeat-associated core"/>
    <property type="match status" value="1"/>
</dbReference>
<dbReference type="AlphaFoldDB" id="A0AAV1BD44"/>
<dbReference type="InterPro" id="IPR056823">
    <property type="entry name" value="TEN-like_YD-shell"/>
</dbReference>
<evidence type="ECO:0000313" key="3">
    <source>
        <dbReference type="EMBL" id="CAI8732261.1"/>
    </source>
</evidence>
<feature type="domain" description="Teneurin-like YD-shell" evidence="2">
    <location>
        <begin position="71"/>
        <end position="201"/>
    </location>
</feature>
<organism evidence="3 4">
    <name type="scientific">Pseudomonas syringae pv. tomato</name>
    <dbReference type="NCBI Taxonomy" id="323"/>
    <lineage>
        <taxon>Bacteria</taxon>
        <taxon>Pseudomonadati</taxon>
        <taxon>Pseudomonadota</taxon>
        <taxon>Gammaproteobacteria</taxon>
        <taxon>Pseudomonadales</taxon>
        <taxon>Pseudomonadaceae</taxon>
        <taxon>Pseudomonas</taxon>
    </lineage>
</organism>
<sequence>MLRIDHPDGSRERFTYKARFGYDAVGRKAWQYATTLPAEKLSQIQNPLIKPERYVEHAYNSIHRRYEYDLAGELSRTLDKLRGEVSYEYEANGRLLEQNPKKRFEGEAFRYDAAGNRLNFNTSRFDHVKDNRLKEWRNHEYKYDAWGNLIEKIVGIVRWQTFTYDSENRLVKTETMANSQVEVTSSYQYDSLGRRVGKQSDIQGQTDQKRFLWQGLRMLREESPEQSSLYLYEPGSYAAFSPC</sequence>
<protein>
    <submittedName>
        <fullName evidence="3">Type IV secretion protein Rhs</fullName>
    </submittedName>
</protein>
<dbReference type="NCBIfam" id="TIGR01643">
    <property type="entry name" value="YD_repeat_2x"/>
    <property type="match status" value="1"/>
</dbReference>
<dbReference type="Pfam" id="PF25023">
    <property type="entry name" value="TEN_YD-shell"/>
    <property type="match status" value="1"/>
</dbReference>
<dbReference type="Proteomes" id="UP001177000">
    <property type="component" value="Chromosome"/>
</dbReference>